<proteinExistence type="predicted"/>
<keyword evidence="2" id="KW-1133">Transmembrane helix</keyword>
<dbReference type="EMBL" id="CP163435">
    <property type="protein sequence ID" value="XDQ23300.1"/>
    <property type="molecule type" value="Genomic_DNA"/>
</dbReference>
<dbReference type="SMART" id="SM00530">
    <property type="entry name" value="HTH_XRE"/>
    <property type="match status" value="2"/>
</dbReference>
<feature type="region of interest" description="Disordered" evidence="1">
    <location>
        <begin position="115"/>
        <end position="145"/>
    </location>
</feature>
<reference evidence="4" key="1">
    <citation type="submission" date="2024-07" db="EMBL/GenBank/DDBJ databases">
        <authorList>
            <person name="Yu S.T."/>
        </authorList>
    </citation>
    <scope>NUCLEOTIDE SEQUENCE</scope>
    <source>
        <strain evidence="4">R21</strain>
    </source>
</reference>
<feature type="transmembrane region" description="Helical" evidence="2">
    <location>
        <begin position="293"/>
        <end position="312"/>
    </location>
</feature>
<dbReference type="InterPro" id="IPR001387">
    <property type="entry name" value="Cro/C1-type_HTH"/>
</dbReference>
<feature type="compositionally biased region" description="Basic and acidic residues" evidence="1">
    <location>
        <begin position="125"/>
        <end position="134"/>
    </location>
</feature>
<organism evidence="4">
    <name type="scientific">Streptomyces sp. R21</name>
    <dbReference type="NCBI Taxonomy" id="3238627"/>
    <lineage>
        <taxon>Bacteria</taxon>
        <taxon>Bacillati</taxon>
        <taxon>Actinomycetota</taxon>
        <taxon>Actinomycetes</taxon>
        <taxon>Kitasatosporales</taxon>
        <taxon>Streptomycetaceae</taxon>
        <taxon>Streptomyces</taxon>
    </lineage>
</organism>
<dbReference type="Pfam" id="PF13560">
    <property type="entry name" value="HTH_31"/>
    <property type="match status" value="1"/>
</dbReference>
<dbReference type="GO" id="GO:0003677">
    <property type="term" value="F:DNA binding"/>
    <property type="evidence" value="ECO:0007669"/>
    <property type="project" value="InterPro"/>
</dbReference>
<dbReference type="Gene3D" id="1.10.260.40">
    <property type="entry name" value="lambda repressor-like DNA-binding domains"/>
    <property type="match status" value="1"/>
</dbReference>
<evidence type="ECO:0000256" key="1">
    <source>
        <dbReference type="SAM" id="MobiDB-lite"/>
    </source>
</evidence>
<feature type="domain" description="HTH cro/C1-type" evidence="3">
    <location>
        <begin position="16"/>
        <end position="70"/>
    </location>
</feature>
<evidence type="ECO:0000256" key="2">
    <source>
        <dbReference type="SAM" id="Phobius"/>
    </source>
</evidence>
<dbReference type="SUPFAM" id="SSF47413">
    <property type="entry name" value="lambda repressor-like DNA-binding domains"/>
    <property type="match status" value="1"/>
</dbReference>
<sequence length="314" mass="33917">MSPTTPPKKAQLATELLQGRLDAGMTLADVARRAHYSNAALSQATSGKTIPTPDLIKAYAQAVGVDEAHWLALRKEAVEEEIRLRNKEPGGPETPAAGTPLLRVAHPSEAVLNTTGRHRTSLGRARRDDERAAAEGRSLANEHAGRPRMTELVREAVQTAEHASVQLHGDPVHGALSLCTMPSDLMDLLRETYLTSELGLREISRRAAQHNVRISPSSLSTLLNGEQLPPMGALAAVLAACDVPSDQIPAWLYHRARLEIAGVRHTTGRHTAAGTNTPILTPMMRLESSHRNGLQLLILACSIIAATLPILLRW</sequence>
<accession>A0AB39P0D3</accession>
<name>A0AB39P0D3_9ACTN</name>
<protein>
    <submittedName>
        <fullName evidence="4">Helix-turn-helix domain-containing protein</fullName>
    </submittedName>
</protein>
<evidence type="ECO:0000313" key="4">
    <source>
        <dbReference type="EMBL" id="XDQ23300.1"/>
    </source>
</evidence>
<dbReference type="PROSITE" id="PS50943">
    <property type="entry name" value="HTH_CROC1"/>
    <property type="match status" value="1"/>
</dbReference>
<dbReference type="AlphaFoldDB" id="A0AB39P0D3"/>
<keyword evidence="2" id="KW-0472">Membrane</keyword>
<gene>
    <name evidence="4" type="ORF">AB5J56_00535</name>
</gene>
<evidence type="ECO:0000259" key="3">
    <source>
        <dbReference type="PROSITE" id="PS50943"/>
    </source>
</evidence>
<dbReference type="InterPro" id="IPR010982">
    <property type="entry name" value="Lambda_DNA-bd_dom_sf"/>
</dbReference>
<dbReference type="CDD" id="cd00093">
    <property type="entry name" value="HTH_XRE"/>
    <property type="match status" value="1"/>
</dbReference>
<keyword evidence="2" id="KW-0812">Transmembrane</keyword>